<dbReference type="EMBL" id="JARKIF010000009">
    <property type="protein sequence ID" value="KAJ7630198.1"/>
    <property type="molecule type" value="Genomic_DNA"/>
</dbReference>
<keyword evidence="2" id="KW-1185">Reference proteome</keyword>
<name>A0AAD7BT00_9AGAR</name>
<sequence>MARSWPRIETIELESYHGTSQPRTTLRYLESFPRHCHYLSKLCISFDATAVPTTLQDLSLDSLEELDVEASPITTAEPVAEFLAGLFPNLGSITPLAGELDENDPRVSRAFAYSQIWREVDSLL</sequence>
<reference evidence="1" key="1">
    <citation type="submission" date="2023-03" db="EMBL/GenBank/DDBJ databases">
        <title>Massive genome expansion in bonnet fungi (Mycena s.s.) driven by repeated elements and novel gene families across ecological guilds.</title>
        <authorList>
            <consortium name="Lawrence Berkeley National Laboratory"/>
            <person name="Harder C.B."/>
            <person name="Miyauchi S."/>
            <person name="Viragh M."/>
            <person name="Kuo A."/>
            <person name="Thoen E."/>
            <person name="Andreopoulos B."/>
            <person name="Lu D."/>
            <person name="Skrede I."/>
            <person name="Drula E."/>
            <person name="Henrissat B."/>
            <person name="Morin E."/>
            <person name="Kohler A."/>
            <person name="Barry K."/>
            <person name="LaButti K."/>
            <person name="Morin E."/>
            <person name="Salamov A."/>
            <person name="Lipzen A."/>
            <person name="Mereny Z."/>
            <person name="Hegedus B."/>
            <person name="Baldrian P."/>
            <person name="Stursova M."/>
            <person name="Weitz H."/>
            <person name="Taylor A."/>
            <person name="Grigoriev I.V."/>
            <person name="Nagy L.G."/>
            <person name="Martin F."/>
            <person name="Kauserud H."/>
        </authorList>
    </citation>
    <scope>NUCLEOTIDE SEQUENCE</scope>
    <source>
        <strain evidence="1">9284</strain>
    </source>
</reference>
<organism evidence="1 2">
    <name type="scientific">Roridomyces roridus</name>
    <dbReference type="NCBI Taxonomy" id="1738132"/>
    <lineage>
        <taxon>Eukaryota</taxon>
        <taxon>Fungi</taxon>
        <taxon>Dikarya</taxon>
        <taxon>Basidiomycota</taxon>
        <taxon>Agaricomycotina</taxon>
        <taxon>Agaricomycetes</taxon>
        <taxon>Agaricomycetidae</taxon>
        <taxon>Agaricales</taxon>
        <taxon>Marasmiineae</taxon>
        <taxon>Mycenaceae</taxon>
        <taxon>Roridomyces</taxon>
    </lineage>
</organism>
<feature type="non-terminal residue" evidence="1">
    <location>
        <position position="124"/>
    </location>
</feature>
<dbReference type="Proteomes" id="UP001221142">
    <property type="component" value="Unassembled WGS sequence"/>
</dbReference>
<comment type="caution">
    <text evidence="1">The sequence shown here is derived from an EMBL/GenBank/DDBJ whole genome shotgun (WGS) entry which is preliminary data.</text>
</comment>
<evidence type="ECO:0000313" key="2">
    <source>
        <dbReference type="Proteomes" id="UP001221142"/>
    </source>
</evidence>
<dbReference type="AlphaFoldDB" id="A0AAD7BT00"/>
<protein>
    <submittedName>
        <fullName evidence="1">Uncharacterized protein</fullName>
    </submittedName>
</protein>
<accession>A0AAD7BT00</accession>
<gene>
    <name evidence="1" type="ORF">FB45DRAFT_914871</name>
</gene>
<proteinExistence type="predicted"/>
<evidence type="ECO:0000313" key="1">
    <source>
        <dbReference type="EMBL" id="KAJ7630198.1"/>
    </source>
</evidence>